<dbReference type="Pfam" id="PF03576">
    <property type="entry name" value="Peptidase_S58"/>
    <property type="match status" value="1"/>
</dbReference>
<dbReference type="AlphaFoldDB" id="A0A644V4F6"/>
<reference evidence="2" key="1">
    <citation type="submission" date="2019-08" db="EMBL/GenBank/DDBJ databases">
        <authorList>
            <person name="Kucharzyk K."/>
            <person name="Murdoch R.W."/>
            <person name="Higgins S."/>
            <person name="Loffler F."/>
        </authorList>
    </citation>
    <scope>NUCLEOTIDE SEQUENCE</scope>
</reference>
<dbReference type="InterPro" id="IPR005321">
    <property type="entry name" value="Peptidase_S58_DmpA"/>
</dbReference>
<dbReference type="GO" id="GO:0004177">
    <property type="term" value="F:aminopeptidase activity"/>
    <property type="evidence" value="ECO:0007669"/>
    <property type="project" value="UniProtKB-KW"/>
</dbReference>
<dbReference type="EC" id="3.4.11.-" evidence="2"/>
<dbReference type="CDD" id="cd02252">
    <property type="entry name" value="nylC_like"/>
    <property type="match status" value="1"/>
</dbReference>
<dbReference type="SUPFAM" id="SSF56266">
    <property type="entry name" value="DmpA/ArgJ-like"/>
    <property type="match status" value="1"/>
</dbReference>
<evidence type="ECO:0000313" key="2">
    <source>
        <dbReference type="EMBL" id="MPL85692.1"/>
    </source>
</evidence>
<keyword evidence="2" id="KW-0645">Protease</keyword>
<dbReference type="PANTHER" id="PTHR36512:SF3">
    <property type="entry name" value="BLR5678 PROTEIN"/>
    <property type="match status" value="1"/>
</dbReference>
<organism evidence="2">
    <name type="scientific">bioreactor metagenome</name>
    <dbReference type="NCBI Taxonomy" id="1076179"/>
    <lineage>
        <taxon>unclassified sequences</taxon>
        <taxon>metagenomes</taxon>
        <taxon>ecological metagenomes</taxon>
    </lineage>
</organism>
<comment type="similarity">
    <text evidence="1">Belongs to the peptidase S58 family.</text>
</comment>
<accession>A0A644V4F6</accession>
<dbReference type="InterPro" id="IPR016117">
    <property type="entry name" value="ArgJ-like_dom_sf"/>
</dbReference>
<proteinExistence type="inferred from homology"/>
<sequence>MRDSITDVPGIRIGHAQNLDTARGVTVMLCENAKTAGVDVRGGSPGTRETDCLAPVNMVPAPHAIYFSGGSAFGLAGAGGVMKYFRDKKIGFNAWNVLVPIVSGAVIFDLTVGDPLAYPDEAMGYQACENAGLDVPMGVVGAGTGALIGWAGDLDQRMKGGLGTASASSGNLVVGALVVVNCWGNVKDPVTGELLGGTLNKEKNGLLDAYEEMKKKQAAYAPTKAGLTSHTTIGMVATNAILSKPMATRVAMMAHDGFSRAICPAHTAGEGDSIFAVTTGEVESDINIVGAMAADAMARAIAKAIRHSRSAFGYMGHEDLVKRMAR</sequence>
<dbReference type="PANTHER" id="PTHR36512">
    <property type="entry name" value="D-AMINOPEPTIDASE"/>
    <property type="match status" value="1"/>
</dbReference>
<dbReference type="Gene3D" id="3.60.70.12">
    <property type="entry name" value="L-amino peptidase D-ALA esterase/amidase"/>
    <property type="match status" value="1"/>
</dbReference>
<keyword evidence="2" id="KW-0031">Aminopeptidase</keyword>
<comment type="caution">
    <text evidence="2">The sequence shown here is derived from an EMBL/GenBank/DDBJ whole genome shotgun (WGS) entry which is preliminary data.</text>
</comment>
<name>A0A644V4F6_9ZZZZ</name>
<protein>
    <submittedName>
        <fullName evidence="2">Putative aminopeptidase</fullName>
        <ecNumber evidence="2">3.4.11.-</ecNumber>
    </submittedName>
</protein>
<dbReference type="EMBL" id="VSSQ01000209">
    <property type="protein sequence ID" value="MPL85692.1"/>
    <property type="molecule type" value="Genomic_DNA"/>
</dbReference>
<keyword evidence="2" id="KW-0378">Hydrolase</keyword>
<evidence type="ECO:0000256" key="1">
    <source>
        <dbReference type="ARBA" id="ARBA00007068"/>
    </source>
</evidence>
<gene>
    <name evidence="2" type="ORF">SDC9_31665</name>
</gene>